<comment type="pathway">
    <text evidence="1 11">Amino-acid biosynthesis; L-isoleucine biosynthesis; L-isoleucine from 2-oxobutanoate: step 1/4.</text>
</comment>
<gene>
    <name evidence="15" type="primary">ilvB</name>
    <name evidence="15" type="ORF">ISP19_09470</name>
</gene>
<dbReference type="PANTHER" id="PTHR18968">
    <property type="entry name" value="THIAMINE PYROPHOSPHATE ENZYMES"/>
    <property type="match status" value="1"/>
</dbReference>
<evidence type="ECO:0000256" key="5">
    <source>
        <dbReference type="ARBA" id="ARBA00022605"/>
    </source>
</evidence>
<keyword evidence="8 11" id="KW-0460">Magnesium</keyword>
<dbReference type="CDD" id="cd02015">
    <property type="entry name" value="TPP_AHAS"/>
    <property type="match status" value="1"/>
</dbReference>
<comment type="caution">
    <text evidence="15">The sequence shown here is derived from an EMBL/GenBank/DDBJ whole genome shotgun (WGS) entry which is preliminary data.</text>
</comment>
<keyword evidence="5 11" id="KW-0028">Amino-acid biosynthesis</keyword>
<evidence type="ECO:0000259" key="14">
    <source>
        <dbReference type="Pfam" id="PF02776"/>
    </source>
</evidence>
<evidence type="ECO:0000256" key="8">
    <source>
        <dbReference type="ARBA" id="ARBA00022842"/>
    </source>
</evidence>
<comment type="cofactor">
    <cofactor evidence="11">
        <name>thiamine diphosphate</name>
        <dbReference type="ChEBI" id="CHEBI:58937"/>
    </cofactor>
    <text evidence="11">Binds 1 thiamine pyrophosphate per subunit.</text>
</comment>
<evidence type="ECO:0000256" key="9">
    <source>
        <dbReference type="ARBA" id="ARBA00023052"/>
    </source>
</evidence>
<comment type="pathway">
    <text evidence="2 11">Amino-acid biosynthesis; L-valine biosynthesis; L-valine from pyruvate: step 1/4.</text>
</comment>
<feature type="domain" description="Thiamine pyrophosphate enzyme TPP-binding" evidence="13">
    <location>
        <begin position="428"/>
        <end position="578"/>
    </location>
</feature>
<sequence>MPLPKPLFAADAIPGNARHPLAGKDLSGADVVVQVLAEQGVDVLFGYSGGAILPVYDAIFRHNAEHPNPDDSEPMPLIVPANEQGAGFMASGYARASGKVGVAVVTSGPGATNMVTPVRDSTADSIPMIVICGQVATQAIGSDAFQEAPISNIMGSCAKHVFLVTEASQLEVTMRTAFTIARSGRPGPVVVDVPKDIQNAIIRFQGEGELPLPGYRARLRAIEQATLSDAQCASFFAALSRAKHPLIYAGGGIIASGAASVLRTFVDRFGLPVTTTLMGIGGYDTTDPLALHMLGMHGTAYANYAVEDCDFLLALGARFDDRVAGVPAQFAPKAKFIAHIDIDPAEIDKVKHADWHHVGPLDRALQRLAEYGKANHPSPCLTEWHTHIASLKHTHAMNYDRDSALIQPYAVLEEINRHTQGHAIISTGVGQHQMWAAQYLDFREPRHWLTSGSMGTMGFGLPAAIGAQFARRDALVIDIDGDASIRMNLGELETVTTYGLPLKIVVLNNVGDGMVRQWQKLFFKGRFASSDKSLHRKDFVRAAEADGFAWARRLEHREDLADTIAAFLAFDGPAFLEVMIDPDAGVYPMVGPGANYSQMITGDFIPSRAVSHTGETAASDSF</sequence>
<dbReference type="InterPro" id="IPR039368">
    <property type="entry name" value="AHAS_TPP"/>
</dbReference>
<dbReference type="Proteomes" id="UP001430149">
    <property type="component" value="Unassembled WGS sequence"/>
</dbReference>
<dbReference type="Gene3D" id="3.40.50.1220">
    <property type="entry name" value="TPP-binding domain"/>
    <property type="match status" value="1"/>
</dbReference>
<dbReference type="Pfam" id="PF00205">
    <property type="entry name" value="TPP_enzyme_M"/>
    <property type="match status" value="1"/>
</dbReference>
<name>A0ABS2K343_9GAMM</name>
<keyword evidence="7 11" id="KW-0479">Metal-binding</keyword>
<dbReference type="InterPro" id="IPR029035">
    <property type="entry name" value="DHS-like_NAD/FAD-binding_dom"/>
</dbReference>
<dbReference type="InterPro" id="IPR012000">
    <property type="entry name" value="Thiamin_PyroP_enz_cen_dom"/>
</dbReference>
<feature type="domain" description="Thiamine pyrophosphate enzyme N-terminal TPP-binding" evidence="14">
    <location>
        <begin position="27"/>
        <end position="147"/>
    </location>
</feature>
<evidence type="ECO:0000259" key="12">
    <source>
        <dbReference type="Pfam" id="PF00205"/>
    </source>
</evidence>
<evidence type="ECO:0000256" key="2">
    <source>
        <dbReference type="ARBA" id="ARBA00005025"/>
    </source>
</evidence>
<protein>
    <recommendedName>
        <fullName evidence="4 11">Acetolactate synthase</fullName>
        <ecNumber evidence="4 11">2.2.1.6</ecNumber>
    </recommendedName>
</protein>
<keyword evidence="9 11" id="KW-0786">Thiamine pyrophosphate</keyword>
<proteinExistence type="inferred from homology"/>
<evidence type="ECO:0000256" key="6">
    <source>
        <dbReference type="ARBA" id="ARBA00022679"/>
    </source>
</evidence>
<dbReference type="InterPro" id="IPR045229">
    <property type="entry name" value="TPP_enz"/>
</dbReference>
<organism evidence="15 16">
    <name type="scientific">Dyella flava</name>
    <dbReference type="NCBI Taxonomy" id="1920170"/>
    <lineage>
        <taxon>Bacteria</taxon>
        <taxon>Pseudomonadati</taxon>
        <taxon>Pseudomonadota</taxon>
        <taxon>Gammaproteobacteria</taxon>
        <taxon>Lysobacterales</taxon>
        <taxon>Rhodanobacteraceae</taxon>
        <taxon>Dyella</taxon>
    </lineage>
</organism>
<dbReference type="InterPro" id="IPR012846">
    <property type="entry name" value="Acetolactate_synth_lsu"/>
</dbReference>
<evidence type="ECO:0000313" key="15">
    <source>
        <dbReference type="EMBL" id="MBM7125609.1"/>
    </source>
</evidence>
<dbReference type="InterPro" id="IPR029061">
    <property type="entry name" value="THDP-binding"/>
</dbReference>
<dbReference type="Pfam" id="PF02775">
    <property type="entry name" value="TPP_enzyme_C"/>
    <property type="match status" value="1"/>
</dbReference>
<dbReference type="SUPFAM" id="SSF52467">
    <property type="entry name" value="DHS-like NAD/FAD-binding domain"/>
    <property type="match status" value="1"/>
</dbReference>
<evidence type="ECO:0000256" key="1">
    <source>
        <dbReference type="ARBA" id="ARBA00004974"/>
    </source>
</evidence>
<dbReference type="EMBL" id="JADIKE010000034">
    <property type="protein sequence ID" value="MBM7125609.1"/>
    <property type="molecule type" value="Genomic_DNA"/>
</dbReference>
<dbReference type="CDD" id="cd07035">
    <property type="entry name" value="TPP_PYR_POX_like"/>
    <property type="match status" value="1"/>
</dbReference>
<comment type="cofactor">
    <cofactor evidence="11">
        <name>Mg(2+)</name>
        <dbReference type="ChEBI" id="CHEBI:18420"/>
    </cofactor>
    <text evidence="11">Binds 1 Mg(2+) ion per subunit.</text>
</comment>
<dbReference type="EC" id="2.2.1.6" evidence="4 11"/>
<feature type="domain" description="Thiamine pyrophosphate enzyme central" evidence="12">
    <location>
        <begin position="236"/>
        <end position="368"/>
    </location>
</feature>
<dbReference type="RefSeq" id="WP_204681117.1">
    <property type="nucleotide sequence ID" value="NZ_BSNR01000015.1"/>
</dbReference>
<dbReference type="InterPro" id="IPR012001">
    <property type="entry name" value="Thiamin_PyroP_enz_TPP-bd_dom"/>
</dbReference>
<dbReference type="GO" id="GO:0003984">
    <property type="term" value="F:acetolactate synthase activity"/>
    <property type="evidence" value="ECO:0007669"/>
    <property type="project" value="UniProtKB-EC"/>
</dbReference>
<evidence type="ECO:0000256" key="11">
    <source>
        <dbReference type="RuleBase" id="RU003591"/>
    </source>
</evidence>
<accession>A0ABS2K343</accession>
<dbReference type="InterPro" id="IPR011766">
    <property type="entry name" value="TPP_enzyme_TPP-bd"/>
</dbReference>
<evidence type="ECO:0000259" key="13">
    <source>
        <dbReference type="Pfam" id="PF02775"/>
    </source>
</evidence>
<keyword evidence="10 11" id="KW-0100">Branched-chain amino acid biosynthesis</keyword>
<comment type="similarity">
    <text evidence="3 11">Belongs to the TPP enzyme family.</text>
</comment>
<reference evidence="15" key="1">
    <citation type="submission" date="2020-10" db="EMBL/GenBank/DDBJ databases">
        <title>Phylogeny of dyella-like bacteria.</title>
        <authorList>
            <person name="Fu J."/>
        </authorList>
    </citation>
    <scope>NUCLEOTIDE SEQUENCE</scope>
    <source>
        <strain evidence="15">DHOC52</strain>
    </source>
</reference>
<evidence type="ECO:0000256" key="7">
    <source>
        <dbReference type="ARBA" id="ARBA00022723"/>
    </source>
</evidence>
<evidence type="ECO:0000256" key="10">
    <source>
        <dbReference type="ARBA" id="ARBA00023304"/>
    </source>
</evidence>
<keyword evidence="6 11" id="KW-0808">Transferase</keyword>
<dbReference type="Gene3D" id="3.40.50.970">
    <property type="match status" value="2"/>
</dbReference>
<keyword evidence="16" id="KW-1185">Reference proteome</keyword>
<evidence type="ECO:0000256" key="4">
    <source>
        <dbReference type="ARBA" id="ARBA00013145"/>
    </source>
</evidence>
<dbReference type="PANTHER" id="PTHR18968:SF13">
    <property type="entry name" value="ACETOLACTATE SYNTHASE CATALYTIC SUBUNIT, MITOCHONDRIAL"/>
    <property type="match status" value="1"/>
</dbReference>
<comment type="catalytic activity">
    <reaction evidence="11">
        <text>2 pyruvate + H(+) = (2S)-2-acetolactate + CO2</text>
        <dbReference type="Rhea" id="RHEA:25249"/>
        <dbReference type="ChEBI" id="CHEBI:15361"/>
        <dbReference type="ChEBI" id="CHEBI:15378"/>
        <dbReference type="ChEBI" id="CHEBI:16526"/>
        <dbReference type="ChEBI" id="CHEBI:58476"/>
        <dbReference type="EC" id="2.2.1.6"/>
    </reaction>
</comment>
<evidence type="ECO:0000313" key="16">
    <source>
        <dbReference type="Proteomes" id="UP001430149"/>
    </source>
</evidence>
<dbReference type="NCBIfam" id="TIGR00118">
    <property type="entry name" value="acolac_lg"/>
    <property type="match status" value="1"/>
</dbReference>
<evidence type="ECO:0000256" key="3">
    <source>
        <dbReference type="ARBA" id="ARBA00007812"/>
    </source>
</evidence>
<dbReference type="SUPFAM" id="SSF52518">
    <property type="entry name" value="Thiamin diphosphate-binding fold (THDP-binding)"/>
    <property type="match status" value="2"/>
</dbReference>
<dbReference type="Pfam" id="PF02776">
    <property type="entry name" value="TPP_enzyme_N"/>
    <property type="match status" value="1"/>
</dbReference>